<protein>
    <submittedName>
        <fullName evidence="2">DUF2934 domain-containing protein</fullName>
    </submittedName>
</protein>
<dbReference type="AlphaFoldDB" id="A0AAU7DNP5"/>
<feature type="region of interest" description="Disordered" evidence="1">
    <location>
        <begin position="1"/>
        <end position="35"/>
    </location>
</feature>
<dbReference type="Pfam" id="PF11154">
    <property type="entry name" value="DUF2934"/>
    <property type="match status" value="1"/>
</dbReference>
<accession>A0AAU7DNP5</accession>
<evidence type="ECO:0000313" key="2">
    <source>
        <dbReference type="EMBL" id="XBH18930.1"/>
    </source>
</evidence>
<organism evidence="2">
    <name type="scientific">Telmatobacter sp. DSM 110680</name>
    <dbReference type="NCBI Taxonomy" id="3036704"/>
    <lineage>
        <taxon>Bacteria</taxon>
        <taxon>Pseudomonadati</taxon>
        <taxon>Acidobacteriota</taxon>
        <taxon>Terriglobia</taxon>
        <taxon>Terriglobales</taxon>
        <taxon>Acidobacteriaceae</taxon>
        <taxon>Telmatobacter</taxon>
    </lineage>
</organism>
<reference evidence="2" key="1">
    <citation type="submission" date="2023-03" db="EMBL/GenBank/DDBJ databases">
        <title>Edaphobacter sp.</title>
        <authorList>
            <person name="Huber K.J."/>
            <person name="Papendorf J."/>
            <person name="Pilke C."/>
            <person name="Bunk B."/>
            <person name="Sproeer C."/>
            <person name="Pester M."/>
        </authorList>
    </citation>
    <scope>NUCLEOTIDE SEQUENCE</scope>
    <source>
        <strain evidence="2">DSM 110680</strain>
    </source>
</reference>
<evidence type="ECO:0000256" key="1">
    <source>
        <dbReference type="SAM" id="MobiDB-lite"/>
    </source>
</evidence>
<name>A0AAU7DNP5_9BACT</name>
<dbReference type="RefSeq" id="WP_348264148.1">
    <property type="nucleotide sequence ID" value="NZ_CP121196.1"/>
</dbReference>
<dbReference type="EMBL" id="CP121196">
    <property type="protein sequence ID" value="XBH18930.1"/>
    <property type="molecule type" value="Genomic_DNA"/>
</dbReference>
<sequence length="78" mass="8615">MAETTKKPTTRKKTSASASATKEIAPKRKASSKVTPISISHDEIARVAYRYWTERGGQHGNDAADWLRAEQELRGKAS</sequence>
<dbReference type="InterPro" id="IPR021327">
    <property type="entry name" value="DUF2934"/>
</dbReference>
<gene>
    <name evidence="2" type="ORF">P8935_06335</name>
</gene>
<proteinExistence type="predicted"/>